<reference evidence="2" key="1">
    <citation type="submission" date="2018-11" db="EMBL/GenBank/DDBJ databases">
        <authorList>
            <person name="Alioto T."/>
            <person name="Alioto T."/>
        </authorList>
    </citation>
    <scope>NUCLEOTIDE SEQUENCE</scope>
</reference>
<dbReference type="Proteomes" id="UP000596742">
    <property type="component" value="Unassembled WGS sequence"/>
</dbReference>
<sequence length="561" mass="63291">MDGSSLYEDTQDSITMEPVSPMSVRTRKESVKTTGKKKKVSKSEKLQSEYDKKLQSMEENFNCKLDKLFGLLATNNQNREQLLRSDCVNIGNLLPGENRPINSLERNIGNLPSGENRPFISLEPNLDQNLGSPRVSRNQDFDNRSEISIHVQQTERHDLDMRSEYDSGSGGSPVRQPDDDCILQNDIVNNRKCERFIKHVVNSNEGFSFNDNIESEQGQAVNKNVNFLAKIFKEDIAKEKSSLGLVLDQTQVDILESSWRSKNPERISAYKEEYKSVFPIHDSSVEFLQVPKLDDLLEPMLRQTHGEKALKSWDNHRQLHTQPIRQIEKLGFQGQLSARMNIISVLYMQQALGSLVQTLESDDFEKDEVCQTVKDVFAMSTKTLDQAGRTGAFLHLVRRQASAQDSGLTGLKDMSNKCQYLPLTNDGVFGKGLEIALEKRKEQKEQLSDLLPEFNRKRKLENNAREKGNNKVSRSSSSGGQNIKKNNFNVKSNSNATSTFPNYRKPAQNFQKEKSAAAPRQSGQDANKTGFKTGFKSGFKSGKSATQSSWGSFRNPKGRDS</sequence>
<feature type="compositionally biased region" description="Low complexity" evidence="1">
    <location>
        <begin position="482"/>
        <end position="495"/>
    </location>
</feature>
<evidence type="ECO:0000313" key="2">
    <source>
        <dbReference type="EMBL" id="VDI08554.1"/>
    </source>
</evidence>
<feature type="region of interest" description="Disordered" evidence="1">
    <location>
        <begin position="1"/>
        <end position="46"/>
    </location>
</feature>
<dbReference type="AlphaFoldDB" id="A0A8B6CQV1"/>
<keyword evidence="3" id="KW-1185">Reference proteome</keyword>
<feature type="region of interest" description="Disordered" evidence="1">
    <location>
        <begin position="125"/>
        <end position="144"/>
    </location>
</feature>
<accession>A0A8B6CQV1</accession>
<comment type="caution">
    <text evidence="2">The sequence shown here is derived from an EMBL/GenBank/DDBJ whole genome shotgun (WGS) entry which is preliminary data.</text>
</comment>
<feature type="region of interest" description="Disordered" evidence="1">
    <location>
        <begin position="149"/>
        <end position="179"/>
    </location>
</feature>
<organism evidence="2 3">
    <name type="scientific">Mytilus galloprovincialis</name>
    <name type="common">Mediterranean mussel</name>
    <dbReference type="NCBI Taxonomy" id="29158"/>
    <lineage>
        <taxon>Eukaryota</taxon>
        <taxon>Metazoa</taxon>
        <taxon>Spiralia</taxon>
        <taxon>Lophotrochozoa</taxon>
        <taxon>Mollusca</taxon>
        <taxon>Bivalvia</taxon>
        <taxon>Autobranchia</taxon>
        <taxon>Pteriomorphia</taxon>
        <taxon>Mytilida</taxon>
        <taxon>Mytiloidea</taxon>
        <taxon>Mytilidae</taxon>
        <taxon>Mytilinae</taxon>
        <taxon>Mytilus</taxon>
    </lineage>
</organism>
<gene>
    <name evidence="2" type="ORF">MGAL_10B068519</name>
</gene>
<evidence type="ECO:0000256" key="1">
    <source>
        <dbReference type="SAM" id="MobiDB-lite"/>
    </source>
</evidence>
<proteinExistence type="predicted"/>
<feature type="compositionally biased region" description="Low complexity" evidence="1">
    <location>
        <begin position="528"/>
        <end position="544"/>
    </location>
</feature>
<feature type="compositionally biased region" description="Polar residues" evidence="1">
    <location>
        <begin position="470"/>
        <end position="481"/>
    </location>
</feature>
<feature type="compositionally biased region" description="Basic and acidic residues" evidence="1">
    <location>
        <begin position="460"/>
        <end position="469"/>
    </location>
</feature>
<protein>
    <submittedName>
        <fullName evidence="2">Uncharacterized protein</fullName>
    </submittedName>
</protein>
<dbReference type="EMBL" id="UYJE01002198">
    <property type="protein sequence ID" value="VDI08554.1"/>
    <property type="molecule type" value="Genomic_DNA"/>
</dbReference>
<feature type="region of interest" description="Disordered" evidence="1">
    <location>
        <begin position="445"/>
        <end position="561"/>
    </location>
</feature>
<feature type="compositionally biased region" description="Polar residues" evidence="1">
    <location>
        <begin position="126"/>
        <end position="136"/>
    </location>
</feature>
<feature type="compositionally biased region" description="Basic and acidic residues" evidence="1">
    <location>
        <begin position="149"/>
        <end position="165"/>
    </location>
</feature>
<name>A0A8B6CQV1_MYTGA</name>
<dbReference type="OrthoDB" id="6088563at2759"/>
<evidence type="ECO:0000313" key="3">
    <source>
        <dbReference type="Proteomes" id="UP000596742"/>
    </source>
</evidence>